<evidence type="ECO:0000259" key="2">
    <source>
        <dbReference type="Pfam" id="PF04233"/>
    </source>
</evidence>
<feature type="domain" description="Phage head morphogenesis" evidence="2">
    <location>
        <begin position="188"/>
        <end position="281"/>
    </location>
</feature>
<accession>A0A222ZJ99</accession>
<evidence type="ECO:0000313" key="3">
    <source>
        <dbReference type="EMBL" id="ASR84110.1"/>
    </source>
</evidence>
<keyword evidence="3" id="KW-0378">Hydrolase</keyword>
<dbReference type="Proteomes" id="UP000225544">
    <property type="component" value="Segment"/>
</dbReference>
<keyword evidence="4" id="KW-1185">Reference proteome</keyword>
<keyword evidence="3" id="KW-0645">Protease</keyword>
<dbReference type="Pfam" id="PF04233">
    <property type="entry name" value="Phage_Mu_F"/>
    <property type="match status" value="1"/>
</dbReference>
<dbReference type="InterPro" id="IPR006528">
    <property type="entry name" value="Phage_head_morphogenesis_dom"/>
</dbReference>
<reference evidence="4" key="1">
    <citation type="submission" date="2017-05" db="EMBL/GenBank/DDBJ databases">
        <authorList>
            <person name="Aguayo I.A."/>
            <person name="Haubrich L.A."/>
            <person name="Lawand A."/>
            <person name="Nayek S."/>
            <person name="Syed N."/>
            <person name="Wagner P.E."/>
            <person name="Donegan-Quick R."/>
            <person name="Kim T."/>
            <person name="Visi D.K."/>
            <person name="Allen M.S."/>
            <person name="Hughes L.E."/>
            <person name="Stoner T.H."/>
            <person name="Garlena R.A."/>
            <person name="Russell D.A."/>
            <person name="Pope W.H."/>
            <person name="Jacobs-Sera D."/>
            <person name="Hatfull G.F."/>
        </authorList>
    </citation>
    <scope>NUCLEOTIDE SEQUENCE [LARGE SCALE GENOMIC DNA]</scope>
</reference>
<sequence length="535" mass="58742">MSLTQARREPVAKAAGGEVLITRIINNAWAKLADFVRTPTGTAAAELGAEQFIHTAPWGEWMAALSAVRKPMAQGIAAGFVTGAEELTGITARAEFNAVDALSKRYAETQAGKLIKAIGDTQRDTIRGVLGGALGGQYTTYEAAMKIRDTIGLHPAWAQAVVNHRERIFASAIKDGKTPAAATALADRKAAQYSKKLIKRRAENIARTETITAENLGRYASWVDAVDGGVMSKFSRKEWNAEVGDACEKCRDIDGETVPWDQPFSNGVLMPPAHPGCRCSTSTLPPMLAPGEPGYDPELDDPDYLYGADYQQRTGWQPLSQTRPNVQGVQIKEPSAIITGRRTPYSLDNTRHLSDDELDALIIEHSEDPDALDNVLEVIDQREAERKMWGNSPDTQPAKYNTVAWNDPSPKTNPAKMKARNLDREEQVAEQFDAYVATQYAHALEYTAGNFLNAKHAAEAASRGLTSETIFLVPGKTAKKFASEELLAFWEENGRHSYTSYRYQMFNMPSDRSAAETVRRLGWQGKAPSADRSTF</sequence>
<dbReference type="EMBL" id="MF140434">
    <property type="protein sequence ID" value="ASR84110.1"/>
    <property type="molecule type" value="Genomic_DNA"/>
</dbReference>
<dbReference type="KEGG" id="vg:65071731"/>
<dbReference type="GO" id="GO:0008233">
    <property type="term" value="F:peptidase activity"/>
    <property type="evidence" value="ECO:0007669"/>
    <property type="project" value="UniProtKB-KW"/>
</dbReference>
<gene>
    <name evidence="3" type="primary">17</name>
    <name evidence="3" type="ORF">SEA_WHEELBITE_17</name>
</gene>
<organism evidence="3 4">
    <name type="scientific">Arthrobacter phage Wheelbite</name>
    <dbReference type="NCBI Taxonomy" id="2015873"/>
    <lineage>
        <taxon>Viruses</taxon>
        <taxon>Duplodnaviria</taxon>
        <taxon>Heunggongvirae</taxon>
        <taxon>Uroviricota</taxon>
        <taxon>Caudoviricetes</taxon>
        <taxon>Laroyevirus</taxon>
        <taxon>Laroyevirus wheelbite</taxon>
    </lineage>
</organism>
<dbReference type="RefSeq" id="YP_010082725.1">
    <property type="nucleotide sequence ID" value="NC_055034.1"/>
</dbReference>
<evidence type="ECO:0000313" key="4">
    <source>
        <dbReference type="Proteomes" id="UP000225544"/>
    </source>
</evidence>
<dbReference type="GeneID" id="65071731"/>
<protein>
    <submittedName>
        <fullName evidence="3">Capsid maturation protease</fullName>
    </submittedName>
</protein>
<feature type="region of interest" description="Disordered" evidence="1">
    <location>
        <begin position="389"/>
        <end position="416"/>
    </location>
</feature>
<name>A0A222ZJ99_9CAUD</name>
<evidence type="ECO:0000256" key="1">
    <source>
        <dbReference type="SAM" id="MobiDB-lite"/>
    </source>
</evidence>
<dbReference type="GO" id="GO:0006508">
    <property type="term" value="P:proteolysis"/>
    <property type="evidence" value="ECO:0007669"/>
    <property type="project" value="UniProtKB-KW"/>
</dbReference>
<proteinExistence type="predicted"/>